<accession>A0A7S2TUS8</accession>
<feature type="compositionally biased region" description="Basic and acidic residues" evidence="1">
    <location>
        <begin position="397"/>
        <end position="414"/>
    </location>
</feature>
<feature type="region of interest" description="Disordered" evidence="1">
    <location>
        <begin position="260"/>
        <end position="279"/>
    </location>
</feature>
<proteinExistence type="predicted"/>
<feature type="compositionally biased region" description="Low complexity" evidence="1">
    <location>
        <begin position="65"/>
        <end position="80"/>
    </location>
</feature>
<dbReference type="AlphaFoldDB" id="A0A7S2TUS8"/>
<dbReference type="EMBL" id="HBHP01020031">
    <property type="protein sequence ID" value="CAD9768459.1"/>
    <property type="molecule type" value="Transcribed_RNA"/>
</dbReference>
<organism evidence="2">
    <name type="scientific">Lotharella oceanica</name>
    <dbReference type="NCBI Taxonomy" id="641309"/>
    <lineage>
        <taxon>Eukaryota</taxon>
        <taxon>Sar</taxon>
        <taxon>Rhizaria</taxon>
        <taxon>Cercozoa</taxon>
        <taxon>Chlorarachniophyceae</taxon>
        <taxon>Lotharella</taxon>
    </lineage>
</organism>
<evidence type="ECO:0008006" key="3">
    <source>
        <dbReference type="Google" id="ProtNLM"/>
    </source>
</evidence>
<gene>
    <name evidence="2" type="ORF">LSP00402_LOCUS12439</name>
</gene>
<evidence type="ECO:0000256" key="1">
    <source>
        <dbReference type="SAM" id="MobiDB-lite"/>
    </source>
</evidence>
<feature type="compositionally biased region" description="Polar residues" evidence="1">
    <location>
        <begin position="361"/>
        <end position="370"/>
    </location>
</feature>
<protein>
    <recommendedName>
        <fullName evidence="3">SHSP domain-containing protein</fullName>
    </recommendedName>
</protein>
<feature type="compositionally biased region" description="Low complexity" evidence="1">
    <location>
        <begin position="323"/>
        <end position="341"/>
    </location>
</feature>
<feature type="compositionally biased region" description="Basic and acidic residues" evidence="1">
    <location>
        <begin position="302"/>
        <end position="322"/>
    </location>
</feature>
<feature type="region of interest" description="Disordered" evidence="1">
    <location>
        <begin position="397"/>
        <end position="427"/>
    </location>
</feature>
<evidence type="ECO:0000313" key="2">
    <source>
        <dbReference type="EMBL" id="CAD9768459.1"/>
    </source>
</evidence>
<name>A0A7S2TUS8_9EUKA</name>
<dbReference type="CDD" id="cd00298">
    <property type="entry name" value="ACD_sHsps_p23-like"/>
    <property type="match status" value="1"/>
</dbReference>
<sequence length="465" mass="51016">MSMRPSSPRLYTLEVAESPFVRRRWQRWRMRLALALSLGGVALALGTLTLGRFGSDDDFEETTQASAAASPSGPAPLLGSPFRGRAAGLARPRIIAVKIGSFPTTATTTVVRRKKRMTEESVLSLQQLAHSPTRRGGTPRDFLREVMRDLYDPDEVFGIPGRSSSTFSECRPWMMAPPLMTRRMSTLRRRRAPPMILTPRMMTGMGMGMGSGSPPPVMGFGGSFRRPAPAIALDLGIVARGLSKIVGALLDLNRRWKKSEEPASPTVDHHHHRFESDESVLDREVLGDLEGLKIQNQRLNRRRADQEAVRESRGLRRPKDSMSSRGSSSMSSSNTRSIPISFKTSEEVARNPRATARGAPTQAQKAQSPLQGGLKTIETDRSYTFVLQVAPGAAEKDLKVSPRGGHLDVEDHSKAGAPPSVQKLRLPPDANVQTLTQDLKQDGRLIINVEKDSMSRVEASGSQKD</sequence>
<reference evidence="2" key="1">
    <citation type="submission" date="2021-01" db="EMBL/GenBank/DDBJ databases">
        <authorList>
            <person name="Corre E."/>
            <person name="Pelletier E."/>
            <person name="Niang G."/>
            <person name="Scheremetjew M."/>
            <person name="Finn R."/>
            <person name="Kale V."/>
            <person name="Holt S."/>
            <person name="Cochrane G."/>
            <person name="Meng A."/>
            <person name="Brown T."/>
            <person name="Cohen L."/>
        </authorList>
    </citation>
    <scope>NUCLEOTIDE SEQUENCE</scope>
    <source>
        <strain evidence="2">CCMP622</strain>
    </source>
</reference>
<feature type="region of interest" description="Disordered" evidence="1">
    <location>
        <begin position="61"/>
        <end position="80"/>
    </location>
</feature>
<feature type="region of interest" description="Disordered" evidence="1">
    <location>
        <begin position="297"/>
        <end position="375"/>
    </location>
</feature>